<dbReference type="CDD" id="cd07822">
    <property type="entry name" value="SRPBCC_4"/>
    <property type="match status" value="1"/>
</dbReference>
<gene>
    <name evidence="1" type="ORF">HDF14_004613</name>
</gene>
<evidence type="ECO:0000313" key="2">
    <source>
        <dbReference type="Proteomes" id="UP000535182"/>
    </source>
</evidence>
<keyword evidence="2" id="KW-1185">Reference proteome</keyword>
<dbReference type="SUPFAM" id="SSF55961">
    <property type="entry name" value="Bet v1-like"/>
    <property type="match status" value="1"/>
</dbReference>
<dbReference type="Pfam" id="PF10604">
    <property type="entry name" value="Polyketide_cyc2"/>
    <property type="match status" value="1"/>
</dbReference>
<dbReference type="Proteomes" id="UP000535182">
    <property type="component" value="Unassembled WGS sequence"/>
</dbReference>
<dbReference type="PROSITE" id="PS51257">
    <property type="entry name" value="PROKAR_LIPOPROTEIN"/>
    <property type="match status" value="1"/>
</dbReference>
<dbReference type="EMBL" id="JACHEB010000012">
    <property type="protein sequence ID" value="MBB5330976.1"/>
    <property type="molecule type" value="Genomic_DNA"/>
</dbReference>
<dbReference type="RefSeq" id="WP_183980851.1">
    <property type="nucleotide sequence ID" value="NZ_JACHEB010000012.1"/>
</dbReference>
<dbReference type="InterPro" id="IPR019587">
    <property type="entry name" value="Polyketide_cyclase/dehydratase"/>
</dbReference>
<evidence type="ECO:0000313" key="1">
    <source>
        <dbReference type="EMBL" id="MBB5330976.1"/>
    </source>
</evidence>
<dbReference type="Gene3D" id="3.30.530.20">
    <property type="match status" value="1"/>
</dbReference>
<comment type="caution">
    <text evidence="1">The sequence shown here is derived from an EMBL/GenBank/DDBJ whole genome shotgun (WGS) entry which is preliminary data.</text>
</comment>
<reference evidence="1 2" key="1">
    <citation type="submission" date="2020-08" db="EMBL/GenBank/DDBJ databases">
        <title>Genomic Encyclopedia of Type Strains, Phase IV (KMG-V): Genome sequencing to study the core and pangenomes of soil and plant-associated prokaryotes.</title>
        <authorList>
            <person name="Whitman W."/>
        </authorList>
    </citation>
    <scope>NUCLEOTIDE SEQUENCE [LARGE SCALE GENOMIC DNA]</scope>
    <source>
        <strain evidence="1 2">X5P2</strain>
    </source>
</reference>
<proteinExistence type="predicted"/>
<organism evidence="1 2">
    <name type="scientific">Tunturiibacter gelidiferens</name>
    <dbReference type="NCBI Taxonomy" id="3069689"/>
    <lineage>
        <taxon>Bacteria</taxon>
        <taxon>Pseudomonadati</taxon>
        <taxon>Acidobacteriota</taxon>
        <taxon>Terriglobia</taxon>
        <taxon>Terriglobales</taxon>
        <taxon>Acidobacteriaceae</taxon>
        <taxon>Tunturiibacter</taxon>
    </lineage>
</organism>
<dbReference type="AlphaFoldDB" id="A0A9X0QI96"/>
<sequence>MRKTLGAVSLLSGVLTIVGCGDSLTTLNRLSAVGSIHEDAPVTTHLQIKIAAPPEKVWALLIGAPSWPTWAKQIDSVTVEGPLENGTRFSWKTGGTDIHSQVQLFQPERRLSWTGTALTAKAVHVWELQPQPGNQTLILMKESMDGPLMAKLYPSEKLTEAGNQWLLALKRAAEETP</sequence>
<dbReference type="InterPro" id="IPR023393">
    <property type="entry name" value="START-like_dom_sf"/>
</dbReference>
<accession>A0A9X0QI96</accession>
<protein>
    <submittedName>
        <fullName evidence="1">Uncharacterized protein YndB with AHSA1/START domain</fullName>
    </submittedName>
</protein>
<name>A0A9X0QI96_9BACT</name>